<reference evidence="3" key="2">
    <citation type="journal article" date="2019" name="Int. J. Syst. Evol. Microbiol.">
        <title>The Global Catalogue of Microorganisms (GCM) 10K type strain sequencing project: providing services to taxonomists for standard genome sequencing and annotation.</title>
        <authorList>
            <consortium name="The Broad Institute Genomics Platform"/>
            <consortium name="The Broad Institute Genome Sequencing Center for Infectious Disease"/>
            <person name="Wu L."/>
            <person name="Ma J."/>
        </authorList>
    </citation>
    <scope>NUCLEOTIDE SEQUENCE [LARGE SCALE GENOMIC DNA]</scope>
    <source>
        <strain evidence="3">XZGYJ-43</strain>
    </source>
</reference>
<organism evidence="1 3">
    <name type="scientific">Halospeciosus flavus</name>
    <dbReference type="NCBI Taxonomy" id="3032283"/>
    <lineage>
        <taxon>Archaea</taxon>
        <taxon>Methanobacteriati</taxon>
        <taxon>Methanobacteriota</taxon>
        <taxon>Stenosarchaea group</taxon>
        <taxon>Halobacteria</taxon>
        <taxon>Halobacteriales</taxon>
        <taxon>Halobacteriaceae</taxon>
        <taxon>Halospeciosus</taxon>
    </lineage>
</organism>
<reference evidence="1" key="1">
    <citation type="journal article" date="2014" name="Int. J. Syst. Evol. Microbiol.">
        <title>Complete genome sequence of Corynebacterium casei LMG S-19264T (=DSM 44701T), isolated from a smear-ripened cheese.</title>
        <authorList>
            <consortium name="US DOE Joint Genome Institute (JGI-PGF)"/>
            <person name="Walter F."/>
            <person name="Albersmeier A."/>
            <person name="Kalinowski J."/>
            <person name="Ruckert C."/>
        </authorList>
    </citation>
    <scope>NUCLEOTIDE SEQUENCE [LARGE SCALE GENOMIC DNA]</scope>
    <source>
        <strain evidence="1">NBRC 114356</strain>
    </source>
</reference>
<dbReference type="Proteomes" id="UP001596447">
    <property type="component" value="Unassembled WGS sequence"/>
</dbReference>
<protein>
    <recommendedName>
        <fullName evidence="4">DUF4398 domain-containing protein</fullName>
    </recommendedName>
</protein>
<dbReference type="EMBL" id="JBHTAR010000003">
    <property type="protein sequence ID" value="MFC7198050.1"/>
    <property type="molecule type" value="Genomic_DNA"/>
</dbReference>
<evidence type="ECO:0000313" key="3">
    <source>
        <dbReference type="Proteomes" id="UP001596447"/>
    </source>
</evidence>
<dbReference type="PROSITE" id="PS51318">
    <property type="entry name" value="TAT"/>
    <property type="match status" value="1"/>
</dbReference>
<name>A0ABD5YW31_9EURY</name>
<sequence length="149" mass="16320">MVTRRRLLAAGATAVIAASSGCVSKNPDASSAISKYRLGYSYFQDAGETAPDVSETKDSKEPALFRESANLFKETQQKFSEAKQLAHTERAKKIAQIALEKSALKSQEMNQLAQDNTQMALTKSQLAGDRRLASVAEFRDATNNSYFSF</sequence>
<dbReference type="EMBL" id="JBHTAR010000003">
    <property type="protein sequence ID" value="MFC7198291.1"/>
    <property type="molecule type" value="Genomic_DNA"/>
</dbReference>
<gene>
    <name evidence="1" type="ORF">ACFQJ9_00815</name>
    <name evidence="2" type="ORF">ACFQJ9_02135</name>
</gene>
<evidence type="ECO:0008006" key="4">
    <source>
        <dbReference type="Google" id="ProtNLM"/>
    </source>
</evidence>
<dbReference type="InterPro" id="IPR006311">
    <property type="entry name" value="TAT_signal"/>
</dbReference>
<evidence type="ECO:0000313" key="2">
    <source>
        <dbReference type="EMBL" id="MFC7198291.1"/>
    </source>
</evidence>
<dbReference type="RefSeq" id="WP_279530231.1">
    <property type="nucleotide sequence ID" value="NZ_CP122313.1"/>
</dbReference>
<accession>A0ABD5YW31</accession>
<evidence type="ECO:0000313" key="1">
    <source>
        <dbReference type="EMBL" id="MFC7198050.1"/>
    </source>
</evidence>
<keyword evidence="3" id="KW-1185">Reference proteome</keyword>
<dbReference type="PROSITE" id="PS51257">
    <property type="entry name" value="PROKAR_LIPOPROTEIN"/>
    <property type="match status" value="1"/>
</dbReference>
<dbReference type="AlphaFoldDB" id="A0ABD5YW31"/>
<proteinExistence type="predicted"/>
<comment type="caution">
    <text evidence="1">The sequence shown here is derived from an EMBL/GenBank/DDBJ whole genome shotgun (WGS) entry which is preliminary data.</text>
</comment>
<reference evidence="1" key="3">
    <citation type="submission" date="2024-09" db="EMBL/GenBank/DDBJ databases">
        <authorList>
            <person name="Sun Q."/>
        </authorList>
    </citation>
    <scope>NUCLEOTIDE SEQUENCE</scope>
    <source>
        <strain evidence="1">NBRC 114356</strain>
    </source>
</reference>